<evidence type="ECO:0000313" key="6">
    <source>
        <dbReference type="Proteomes" id="UP000198882"/>
    </source>
</evidence>
<gene>
    <name evidence="5" type="ORF">SAMN04515672_3357</name>
</gene>
<dbReference type="GO" id="GO:0043565">
    <property type="term" value="F:sequence-specific DNA binding"/>
    <property type="evidence" value="ECO:0007669"/>
    <property type="project" value="InterPro"/>
</dbReference>
<dbReference type="CDD" id="cd00090">
    <property type="entry name" value="HTH_ARSR"/>
    <property type="match status" value="1"/>
</dbReference>
<dbReference type="Pfam" id="PF13412">
    <property type="entry name" value="HTH_24"/>
    <property type="match status" value="1"/>
</dbReference>
<dbReference type="InterPro" id="IPR036390">
    <property type="entry name" value="WH_DNA-bd_sf"/>
</dbReference>
<dbReference type="Proteomes" id="UP000198882">
    <property type="component" value="Unassembled WGS sequence"/>
</dbReference>
<dbReference type="Gene3D" id="1.10.10.10">
    <property type="entry name" value="Winged helix-like DNA-binding domain superfamily/Winged helix DNA-binding domain"/>
    <property type="match status" value="1"/>
</dbReference>
<keyword evidence="2 5" id="KW-0238">DNA-binding</keyword>
<accession>A0A1G9CZ79</accession>
<dbReference type="InterPro" id="IPR019887">
    <property type="entry name" value="Tscrpt_reg_AsnC/Lrp_C"/>
</dbReference>
<proteinExistence type="predicted"/>
<dbReference type="Gene3D" id="3.30.70.920">
    <property type="match status" value="1"/>
</dbReference>
<dbReference type="PANTHER" id="PTHR30154:SF34">
    <property type="entry name" value="TRANSCRIPTIONAL REGULATOR AZLB"/>
    <property type="match status" value="1"/>
</dbReference>
<dbReference type="InterPro" id="IPR019888">
    <property type="entry name" value="Tscrpt_reg_AsnC-like"/>
</dbReference>
<sequence>MDTNERPAVDETDVAILERVERDADVNLAELAEELGLSKSAVHYRLNKLKDSDVITSVSADVDPLALGLNMVVITEVSVAHESGYAEDIGRSLTAIDGVFQVYYTMGDVDFVVHSRVQNRDQMNDLVDEIVTIDGVNETASKFVMRELKTSTRTVENMSEEMLRDAVDGAD</sequence>
<dbReference type="GO" id="GO:0043200">
    <property type="term" value="P:response to amino acid"/>
    <property type="evidence" value="ECO:0007669"/>
    <property type="project" value="TreeGrafter"/>
</dbReference>
<evidence type="ECO:0000256" key="3">
    <source>
        <dbReference type="ARBA" id="ARBA00023163"/>
    </source>
</evidence>
<reference evidence="6" key="1">
    <citation type="submission" date="2016-10" db="EMBL/GenBank/DDBJ databases">
        <authorList>
            <person name="Varghese N."/>
            <person name="Submissions S."/>
        </authorList>
    </citation>
    <scope>NUCLEOTIDE SEQUENCE [LARGE SCALE GENOMIC DNA]</scope>
    <source>
        <strain evidence="6">B4,CECT 8067,JCM 17497</strain>
    </source>
</reference>
<dbReference type="InterPro" id="IPR036388">
    <property type="entry name" value="WH-like_DNA-bd_sf"/>
</dbReference>
<evidence type="ECO:0000256" key="2">
    <source>
        <dbReference type="ARBA" id="ARBA00023125"/>
    </source>
</evidence>
<evidence type="ECO:0000313" key="5">
    <source>
        <dbReference type="EMBL" id="SDK56705.1"/>
    </source>
</evidence>
<dbReference type="InterPro" id="IPR011008">
    <property type="entry name" value="Dimeric_a/b-barrel"/>
</dbReference>
<dbReference type="SMART" id="SM00344">
    <property type="entry name" value="HTH_ASNC"/>
    <property type="match status" value="1"/>
</dbReference>
<evidence type="ECO:0000259" key="4">
    <source>
        <dbReference type="PROSITE" id="PS50956"/>
    </source>
</evidence>
<feature type="domain" description="HTH asnC-type" evidence="4">
    <location>
        <begin position="9"/>
        <end position="70"/>
    </location>
</feature>
<name>A0A1G9CZ79_9EURY</name>
<dbReference type="InterPro" id="IPR011991">
    <property type="entry name" value="ArsR-like_HTH"/>
</dbReference>
<dbReference type="PRINTS" id="PR00033">
    <property type="entry name" value="HTHASNC"/>
</dbReference>
<dbReference type="RefSeq" id="WP_090309560.1">
    <property type="nucleotide sequence ID" value="NZ_FNFE01000005.1"/>
</dbReference>
<dbReference type="STRING" id="1095776.SAMN04515672_3357"/>
<dbReference type="GO" id="GO:0005829">
    <property type="term" value="C:cytosol"/>
    <property type="evidence" value="ECO:0007669"/>
    <property type="project" value="TreeGrafter"/>
</dbReference>
<dbReference type="AlphaFoldDB" id="A0A1G9CZ79"/>
<keyword evidence="3" id="KW-0804">Transcription</keyword>
<organism evidence="5 6">
    <name type="scientific">Natronorubrum texcoconense</name>
    <dbReference type="NCBI Taxonomy" id="1095776"/>
    <lineage>
        <taxon>Archaea</taxon>
        <taxon>Methanobacteriati</taxon>
        <taxon>Methanobacteriota</taxon>
        <taxon>Stenosarchaea group</taxon>
        <taxon>Halobacteria</taxon>
        <taxon>Halobacteriales</taxon>
        <taxon>Natrialbaceae</taxon>
        <taxon>Natronorubrum</taxon>
    </lineage>
</organism>
<keyword evidence="6" id="KW-1185">Reference proteome</keyword>
<protein>
    <submittedName>
        <fullName evidence="5">DNA-binding transcriptional regulator, Lrp family</fullName>
    </submittedName>
</protein>
<dbReference type="SUPFAM" id="SSF46785">
    <property type="entry name" value="Winged helix' DNA-binding domain"/>
    <property type="match status" value="1"/>
</dbReference>
<dbReference type="SUPFAM" id="SSF54909">
    <property type="entry name" value="Dimeric alpha+beta barrel"/>
    <property type="match status" value="1"/>
</dbReference>
<dbReference type="OrthoDB" id="195008at2157"/>
<dbReference type="EMBL" id="FNFE01000005">
    <property type="protein sequence ID" value="SDK56705.1"/>
    <property type="molecule type" value="Genomic_DNA"/>
</dbReference>
<dbReference type="InterPro" id="IPR000485">
    <property type="entry name" value="AsnC-type_HTH_dom"/>
</dbReference>
<dbReference type="Pfam" id="PF01037">
    <property type="entry name" value="AsnC_trans_reg"/>
    <property type="match status" value="1"/>
</dbReference>
<evidence type="ECO:0000256" key="1">
    <source>
        <dbReference type="ARBA" id="ARBA00023015"/>
    </source>
</evidence>
<dbReference type="PROSITE" id="PS50956">
    <property type="entry name" value="HTH_ASNC_2"/>
    <property type="match status" value="1"/>
</dbReference>
<keyword evidence="1" id="KW-0805">Transcription regulation</keyword>
<dbReference type="PANTHER" id="PTHR30154">
    <property type="entry name" value="LEUCINE-RESPONSIVE REGULATORY PROTEIN"/>
    <property type="match status" value="1"/>
</dbReference>